<dbReference type="CDD" id="cd16394">
    <property type="entry name" value="sopB_N"/>
    <property type="match status" value="1"/>
</dbReference>
<dbReference type="PANTHER" id="PTHR38973">
    <property type="entry name" value="PLASMID PARTITIONING CONTROL PROTEIN-RELATED"/>
    <property type="match status" value="1"/>
</dbReference>
<evidence type="ECO:0000313" key="3">
    <source>
        <dbReference type="EMBL" id="PRQ64477.1"/>
    </source>
</evidence>
<evidence type="ECO:0000256" key="1">
    <source>
        <dbReference type="ARBA" id="ARBA00023125"/>
    </source>
</evidence>
<organism evidence="3 4">
    <name type="scientific">Vibrio mediterranei</name>
    <dbReference type="NCBI Taxonomy" id="689"/>
    <lineage>
        <taxon>Bacteria</taxon>
        <taxon>Pseudomonadati</taxon>
        <taxon>Pseudomonadota</taxon>
        <taxon>Gammaproteobacteria</taxon>
        <taxon>Vibrionales</taxon>
        <taxon>Vibrionaceae</taxon>
        <taxon>Vibrio</taxon>
    </lineage>
</organism>
<dbReference type="Proteomes" id="UP000238163">
    <property type="component" value="Unassembled WGS sequence"/>
</dbReference>
<keyword evidence="1" id="KW-0238">DNA-binding</keyword>
<reference evidence="3 4" key="1">
    <citation type="submission" date="2018-03" db="EMBL/GenBank/DDBJ databases">
        <title>Genetic Diversity and Phenotypic Plasticity of AHL Mediated Quorum Sensing in Environmental Strains of Vibrio mediterranei.</title>
        <authorList>
            <person name="Lantoine F."/>
            <person name="Vouve F."/>
        </authorList>
    </citation>
    <scope>NUCLEOTIDE SEQUENCE [LARGE SCALE GENOMIC DNA]</scope>
    <source>
        <strain evidence="3 4">17LN0615E</strain>
    </source>
</reference>
<protein>
    <submittedName>
        <fullName evidence="3">Chromosome partitioning protein ParB</fullName>
    </submittedName>
</protein>
<gene>
    <name evidence="3" type="ORF">COR51_27290</name>
</gene>
<dbReference type="PANTHER" id="PTHR38973:SF1">
    <property type="entry name" value="PLASMID PARTITION PROTEIN B"/>
    <property type="match status" value="1"/>
</dbReference>
<dbReference type="RefSeq" id="WP_096444524.1">
    <property type="nucleotide sequence ID" value="NZ_NWTN01000052.1"/>
</dbReference>
<dbReference type="Gene3D" id="1.10.10.2830">
    <property type="match status" value="1"/>
</dbReference>
<feature type="region of interest" description="Disordered" evidence="2">
    <location>
        <begin position="1"/>
        <end position="24"/>
    </location>
</feature>
<evidence type="ECO:0000256" key="2">
    <source>
        <dbReference type="SAM" id="MobiDB-lite"/>
    </source>
</evidence>
<dbReference type="EMBL" id="NWTN01000052">
    <property type="protein sequence ID" value="PRQ64477.1"/>
    <property type="molecule type" value="Genomic_DNA"/>
</dbReference>
<comment type="caution">
    <text evidence="3">The sequence shown here is derived from an EMBL/GenBank/DDBJ whole genome shotgun (WGS) entry which is preliminary data.</text>
</comment>
<keyword evidence="4" id="KW-1185">Reference proteome</keyword>
<accession>A0ABX5D4E1</accession>
<sequence>MRPQKNGKSKLLASKSKSGKESLNLGANTRTYLKGRIKAHREEIPWQDISTKTDVHELNPRSREALTLDAVADILPSIGEKGINTEGLAVVCPETGTRLLLDSSRRRFCGIEAKVSLPLWVIDGDIDTKDILSLINDSQEVKRWSYPEHAKYLLKSASLLGIDVDNSTNEELADKLGMGIETLRKRLAAYNVDLNIRRVFVDYEGIPNSYYTDLARIQNKLKKANLNVADTMSAFGCQLHTSEGATIADKQKETLVALHEFVDQKTGLKPKQKEWTSIAMPSFDEKYKYVKATQSPDRNKVKIELSRVGADKQKQILDFIKSTLAE</sequence>
<name>A0ABX5D4E1_9VIBR</name>
<proteinExistence type="predicted"/>
<evidence type="ECO:0000313" key="4">
    <source>
        <dbReference type="Proteomes" id="UP000238163"/>
    </source>
</evidence>